<reference evidence="6" key="3">
    <citation type="journal article" date="2019" name="Int. J. Syst. Evol. Microbiol.">
        <title>The Global Catalogue of Microorganisms (GCM) 10K type strain sequencing project: providing services to taxonomists for standard genome sequencing and annotation.</title>
        <authorList>
            <consortium name="The Broad Institute Genomics Platform"/>
            <consortium name="The Broad Institute Genome Sequencing Center for Infectious Disease"/>
            <person name="Wu L."/>
            <person name="Ma J."/>
        </authorList>
    </citation>
    <scope>NUCLEOTIDE SEQUENCE [LARGE SCALE GENOMIC DNA]</scope>
    <source>
        <strain evidence="6">CGMCC 1.11013</strain>
    </source>
</reference>
<sequence>MFQASEQQAATKAPSLSMTGRKVVVVGGKTGIGLGVARAAHAAGATVVVASRRAASIEERPDLQDFLQVELDMRDESAVETAFQTIGSLDHLIITAAPDLGTWGAFMDADMRGVRSYVEGKFLGTWACARHGAPRINTGGTLTFLTGGMAVRPKLGFAAVTSTFAAVEALSGSLALELAPIRVNTIRPGFIDTDMWSFLPLEHRDALRKKVEETFPSRRAGKTEDIGHAALFLMTNPYVTGTVIEVSGGENLVPSVS</sequence>
<evidence type="ECO:0000256" key="1">
    <source>
        <dbReference type="ARBA" id="ARBA00006484"/>
    </source>
</evidence>
<dbReference type="AlphaFoldDB" id="A0A069P122"/>
<dbReference type="CDD" id="cd05233">
    <property type="entry name" value="SDR_c"/>
    <property type="match status" value="1"/>
</dbReference>
<dbReference type="PANTHER" id="PTHR43477:SF1">
    <property type="entry name" value="DIHYDROANTICAPSIN 7-DEHYDROGENASE"/>
    <property type="match status" value="1"/>
</dbReference>
<evidence type="ECO:0000313" key="4">
    <source>
        <dbReference type="EMBL" id="KDR31041.1"/>
    </source>
</evidence>
<accession>A0A069P122</accession>
<dbReference type="STRING" id="1071679.BG57_13630"/>
<dbReference type="PANTHER" id="PTHR43477">
    <property type="entry name" value="DIHYDROANTICAPSIN 7-DEHYDROGENASE"/>
    <property type="match status" value="1"/>
</dbReference>
<dbReference type="SUPFAM" id="SSF51735">
    <property type="entry name" value="NAD(P)-binding Rossmann-fold domains"/>
    <property type="match status" value="1"/>
</dbReference>
<reference evidence="3" key="1">
    <citation type="journal article" date="2014" name="Int. J. Syst. Evol. Microbiol.">
        <title>Complete genome of a new Firmicutes species belonging to the dominant human colonic microbiota ('Ruminococcus bicirculans') reveals two chromosomes and a selective capacity to utilize plant glucans.</title>
        <authorList>
            <consortium name="NISC Comparative Sequencing Program"/>
            <person name="Wegmann U."/>
            <person name="Louis P."/>
            <person name="Goesmann A."/>
            <person name="Henrissat B."/>
            <person name="Duncan S.H."/>
            <person name="Flint H.J."/>
        </authorList>
    </citation>
    <scope>NUCLEOTIDE SEQUENCE</scope>
    <source>
        <strain evidence="3">CGMCC 1.11013</strain>
    </source>
</reference>
<proteinExistence type="inferred from homology"/>
<evidence type="ECO:0000313" key="6">
    <source>
        <dbReference type="Proteomes" id="UP000597138"/>
    </source>
</evidence>
<dbReference type="EMBL" id="JFHE01000024">
    <property type="protein sequence ID" value="KDR31041.1"/>
    <property type="molecule type" value="Genomic_DNA"/>
</dbReference>
<organism evidence="4 5">
    <name type="scientific">Caballeronia grimmiae</name>
    <dbReference type="NCBI Taxonomy" id="1071679"/>
    <lineage>
        <taxon>Bacteria</taxon>
        <taxon>Pseudomonadati</taxon>
        <taxon>Pseudomonadota</taxon>
        <taxon>Betaproteobacteria</taxon>
        <taxon>Burkholderiales</taxon>
        <taxon>Burkholderiaceae</taxon>
        <taxon>Caballeronia</taxon>
    </lineage>
</organism>
<reference evidence="3" key="4">
    <citation type="submission" date="2024-05" db="EMBL/GenBank/DDBJ databases">
        <authorList>
            <person name="Sun Q."/>
            <person name="Zhou Y."/>
        </authorList>
    </citation>
    <scope>NUCLEOTIDE SEQUENCE</scope>
    <source>
        <strain evidence="3">CGMCC 1.11013</strain>
    </source>
</reference>
<dbReference type="InterPro" id="IPR051122">
    <property type="entry name" value="SDR_DHRS6-like"/>
</dbReference>
<evidence type="ECO:0000313" key="3">
    <source>
        <dbReference type="EMBL" id="GGD94407.1"/>
    </source>
</evidence>
<protein>
    <submittedName>
        <fullName evidence="3 4">Short-chain dehydrogenase</fullName>
    </submittedName>
</protein>
<comment type="caution">
    <text evidence="4">The sequence shown here is derived from an EMBL/GenBank/DDBJ whole genome shotgun (WGS) entry which is preliminary data.</text>
</comment>
<dbReference type="eggNOG" id="COG1028">
    <property type="taxonomic scope" value="Bacteria"/>
</dbReference>
<dbReference type="Proteomes" id="UP000597138">
    <property type="component" value="Unassembled WGS sequence"/>
</dbReference>
<keyword evidence="2" id="KW-0560">Oxidoreductase</keyword>
<comment type="similarity">
    <text evidence="1">Belongs to the short-chain dehydrogenases/reductases (SDR) family.</text>
</comment>
<dbReference type="Gene3D" id="3.40.50.720">
    <property type="entry name" value="NAD(P)-binding Rossmann-like Domain"/>
    <property type="match status" value="1"/>
</dbReference>
<dbReference type="Proteomes" id="UP000027439">
    <property type="component" value="Unassembled WGS sequence"/>
</dbReference>
<dbReference type="RefSeq" id="WP_075583175.1">
    <property type="nucleotide sequence ID" value="NZ_BMEG01000014.1"/>
</dbReference>
<dbReference type="PRINTS" id="PR00081">
    <property type="entry name" value="GDHRDH"/>
</dbReference>
<reference evidence="4 5" key="2">
    <citation type="submission" date="2014-03" db="EMBL/GenBank/DDBJ databases">
        <title>Draft Genome Sequences of Four Burkholderia Strains.</title>
        <authorList>
            <person name="Liu X.Y."/>
            <person name="Li C.X."/>
            <person name="Xu J.H."/>
        </authorList>
    </citation>
    <scope>NUCLEOTIDE SEQUENCE [LARGE SCALE GENOMIC DNA]</scope>
    <source>
        <strain evidence="4 5">R27</strain>
    </source>
</reference>
<dbReference type="InterPro" id="IPR036291">
    <property type="entry name" value="NAD(P)-bd_dom_sf"/>
</dbReference>
<dbReference type="EMBL" id="BMEG01000014">
    <property type="protein sequence ID" value="GGD94407.1"/>
    <property type="molecule type" value="Genomic_DNA"/>
</dbReference>
<name>A0A069P122_9BURK</name>
<evidence type="ECO:0000313" key="5">
    <source>
        <dbReference type="Proteomes" id="UP000027439"/>
    </source>
</evidence>
<dbReference type="GO" id="GO:0016491">
    <property type="term" value="F:oxidoreductase activity"/>
    <property type="evidence" value="ECO:0007669"/>
    <property type="project" value="UniProtKB-KW"/>
</dbReference>
<keyword evidence="6" id="KW-1185">Reference proteome</keyword>
<evidence type="ECO:0000256" key="2">
    <source>
        <dbReference type="ARBA" id="ARBA00023002"/>
    </source>
</evidence>
<gene>
    <name evidence="4" type="ORF">BG57_13630</name>
    <name evidence="3" type="ORF">GCM10010985_56330</name>
</gene>
<dbReference type="Pfam" id="PF13561">
    <property type="entry name" value="adh_short_C2"/>
    <property type="match status" value="1"/>
</dbReference>
<dbReference type="InterPro" id="IPR002347">
    <property type="entry name" value="SDR_fam"/>
</dbReference>
<dbReference type="OrthoDB" id="9806974at2"/>